<proteinExistence type="predicted"/>
<dbReference type="KEGG" id="mss:MSU_0380"/>
<reference evidence="1 2" key="1">
    <citation type="journal article" date="2011" name="J. Bacteriol.">
        <title>Complete genome sequences of two hemotropic Mycoplasmas, Mycoplasma haemofelis strain Ohio2 and Mycoplasma suis strain Illinois.</title>
        <authorList>
            <person name="Messick J.B."/>
            <person name="Santos A.P."/>
            <person name="Guimaraes A.M."/>
        </authorList>
    </citation>
    <scope>NUCLEOTIDE SEQUENCE [LARGE SCALE GENOMIC DNA]</scope>
    <source>
        <strain evidence="1 2">Illinois</strain>
    </source>
</reference>
<keyword evidence="2" id="KW-1185">Reference proteome</keyword>
<protein>
    <submittedName>
        <fullName evidence="1">Uncharacterized protein</fullName>
    </submittedName>
</protein>
<gene>
    <name evidence="1" type="ordered locus">MSU_0380</name>
</gene>
<dbReference type="Gene3D" id="3.40.190.10">
    <property type="entry name" value="Periplasmic binding protein-like II"/>
    <property type="match status" value="1"/>
</dbReference>
<evidence type="ECO:0000313" key="2">
    <source>
        <dbReference type="Proteomes" id="UP000007484"/>
    </source>
</evidence>
<organism evidence="1 2">
    <name type="scientific">Mycoplasma suis (strain Illinois)</name>
    <dbReference type="NCBI Taxonomy" id="768700"/>
    <lineage>
        <taxon>Bacteria</taxon>
        <taxon>Bacillati</taxon>
        <taxon>Mycoplasmatota</taxon>
        <taxon>Mollicutes</taxon>
        <taxon>Mycoplasmataceae</taxon>
        <taxon>Mycoplasma</taxon>
    </lineage>
</organism>
<dbReference type="Proteomes" id="UP000007484">
    <property type="component" value="Chromosome"/>
</dbReference>
<name>F0QQZ8_MYCSL</name>
<accession>F0QQZ8</accession>
<dbReference type="AlphaFoldDB" id="F0QQZ8"/>
<dbReference type="HOGENOM" id="CLU_715364_0_0_14"/>
<dbReference type="EMBL" id="CP002525">
    <property type="protein sequence ID" value="ADX97918.1"/>
    <property type="molecule type" value="Genomic_DNA"/>
</dbReference>
<dbReference type="RefSeq" id="WP_013609821.1">
    <property type="nucleotide sequence ID" value="NC_015155.1"/>
</dbReference>
<dbReference type="STRING" id="768700.MSU_0380"/>
<evidence type="ECO:0000313" key="1">
    <source>
        <dbReference type="EMBL" id="ADX97918.1"/>
    </source>
</evidence>
<sequence length="398" mass="45129">MVTKVKWIWGFTGTFGSQSVLIPVLISQDSGIKTITVAGSSSLFEPVESLSDSINLSSNKNVVLSALPTGSTWGREALKNKQIDLSLLSTEKENSLGIGFILENFLKTVTISEHKLVRDPVVLLYSSSGCVAQGIKELGEYYRQKYAKDIFAGKEIKNVDKDQLKVCLQNLVGFSREGNNKRSSINRALIGKQEKEFDHLKIREVPENSHLAIDFLIRESSNDSLVLVPNSFYEVNKDYLKSLGFEAIVFEHYSLERKMNFGIEKDEIKNNPEKLLWVNDFLTHYKKLESDFQLDTTAAYYDQNRQCIKYYGLLDSPVEVNTITGGGTLPLMPKKIILMPKVKNQEIIPQLWAKITILRALYLQFLLSQNRKNEEDTCHSKLFLIPSRKINPLSHQNA</sequence>